<keyword evidence="4" id="KW-1185">Reference proteome</keyword>
<organism evidence="3 4">
    <name type="scientific">Ahrensia kielensis</name>
    <dbReference type="NCBI Taxonomy" id="76980"/>
    <lineage>
        <taxon>Bacteria</taxon>
        <taxon>Pseudomonadati</taxon>
        <taxon>Pseudomonadota</taxon>
        <taxon>Alphaproteobacteria</taxon>
        <taxon>Hyphomicrobiales</taxon>
        <taxon>Ahrensiaceae</taxon>
        <taxon>Ahrensia</taxon>
    </lineage>
</organism>
<dbReference type="Proteomes" id="UP001477870">
    <property type="component" value="Unassembled WGS sequence"/>
</dbReference>
<feature type="domain" description="Chorismate mutase" evidence="2">
    <location>
        <begin position="3"/>
        <end position="95"/>
    </location>
</feature>
<name>A0ABU9T8Z1_9HYPH</name>
<evidence type="ECO:0000313" key="3">
    <source>
        <dbReference type="EMBL" id="MEM5502588.1"/>
    </source>
</evidence>
<dbReference type="EC" id="5.4.99.5" evidence="1"/>
<comment type="caution">
    <text evidence="3">The sequence shown here is derived from an EMBL/GenBank/DDBJ whole genome shotgun (WGS) entry which is preliminary data.</text>
</comment>
<protein>
    <recommendedName>
        <fullName evidence="1">chorismate mutase</fullName>
        <ecNumber evidence="1">5.4.99.5</ecNumber>
    </recommendedName>
</protein>
<evidence type="ECO:0000259" key="2">
    <source>
        <dbReference type="PROSITE" id="PS51168"/>
    </source>
</evidence>
<gene>
    <name evidence="3" type="ORF">WNY59_13410</name>
</gene>
<proteinExistence type="predicted"/>
<accession>A0ABU9T8Z1</accession>
<dbReference type="SMART" id="SM00830">
    <property type="entry name" value="CM_2"/>
    <property type="match status" value="1"/>
</dbReference>
<reference evidence="3 4" key="1">
    <citation type="submission" date="2024-03" db="EMBL/GenBank/DDBJ databases">
        <title>Community enrichment and isolation of bacterial strains for fucoidan degradation.</title>
        <authorList>
            <person name="Sichert A."/>
        </authorList>
    </citation>
    <scope>NUCLEOTIDE SEQUENCE [LARGE SCALE GENOMIC DNA]</scope>
    <source>
        <strain evidence="3 4">AS62</strain>
    </source>
</reference>
<keyword evidence="3" id="KW-0413">Isomerase</keyword>
<dbReference type="PROSITE" id="PS51168">
    <property type="entry name" value="CHORISMATE_MUT_2"/>
    <property type="match status" value="1"/>
</dbReference>
<dbReference type="RefSeq" id="WP_342848865.1">
    <property type="nucleotide sequence ID" value="NZ_JBBMQO010000007.1"/>
</dbReference>
<dbReference type="Gene3D" id="1.20.59.10">
    <property type="entry name" value="Chorismate mutase"/>
    <property type="match status" value="1"/>
</dbReference>
<dbReference type="EMBL" id="JBBMQO010000007">
    <property type="protein sequence ID" value="MEM5502588.1"/>
    <property type="molecule type" value="Genomic_DNA"/>
</dbReference>
<dbReference type="GO" id="GO:0004106">
    <property type="term" value="F:chorismate mutase activity"/>
    <property type="evidence" value="ECO:0007669"/>
    <property type="project" value="UniProtKB-EC"/>
</dbReference>
<sequence>MTANNLQRLTELRAKIDAVDESVHNLLMQRASVIDELIKVKGAATQKGAAFHPGREASMMVQFAKRHAGSLPLEMIIHIWRDIISTFTFLQANYTVHLSNVGDTNLLRDMARFQFGFTVPFENHATTKEALNVMAETGNALAVIALNGEKCWWQYLGGKNGLGLMARLPVLIESKLPSVDAFVVAPPTSESIPFDWRTYAGYVSSADALKDWTGGKVIAIDTDEQGKHQALIAIADGGTAPKSMLDIRAVGGYFDQVESAA</sequence>
<dbReference type="Pfam" id="PF01817">
    <property type="entry name" value="CM_2"/>
    <property type="match status" value="1"/>
</dbReference>
<dbReference type="SUPFAM" id="SSF48600">
    <property type="entry name" value="Chorismate mutase II"/>
    <property type="match status" value="1"/>
</dbReference>
<evidence type="ECO:0000256" key="1">
    <source>
        <dbReference type="ARBA" id="ARBA00012404"/>
    </source>
</evidence>
<dbReference type="InterPro" id="IPR002701">
    <property type="entry name" value="CM_II_prokaryot"/>
</dbReference>
<dbReference type="InterPro" id="IPR036979">
    <property type="entry name" value="CM_dom_sf"/>
</dbReference>
<dbReference type="InterPro" id="IPR036263">
    <property type="entry name" value="Chorismate_II_sf"/>
</dbReference>
<evidence type="ECO:0000313" key="4">
    <source>
        <dbReference type="Proteomes" id="UP001477870"/>
    </source>
</evidence>